<dbReference type="InterPro" id="IPR037238">
    <property type="entry name" value="YbiA-like_sf"/>
</dbReference>
<feature type="domain" description="NADAR" evidence="3">
    <location>
        <begin position="22"/>
        <end position="181"/>
    </location>
</feature>
<reference evidence="4 5" key="1">
    <citation type="submission" date="2024-05" db="EMBL/GenBank/DDBJ databases">
        <authorList>
            <person name="Duchaud E."/>
        </authorList>
    </citation>
    <scope>NUCLEOTIDE SEQUENCE [LARGE SCALE GENOMIC DNA]</scope>
    <source>
        <strain evidence="4">Ena-SAMPLE-TAB-13-05-2024-13:56:06:370-140302</strain>
    </source>
</reference>
<comment type="catalytic activity">
    <reaction evidence="2">
        <text>2,5-diamino-6-hydroxy-4-(5-phosphoribosylamino)-pyrimidine + H2O = 2,5,6-triamino-4-hydroxypyrimidine + D-ribose 5-phosphate</text>
        <dbReference type="Rhea" id="RHEA:23436"/>
        <dbReference type="ChEBI" id="CHEBI:15377"/>
        <dbReference type="ChEBI" id="CHEBI:58614"/>
        <dbReference type="ChEBI" id="CHEBI:78346"/>
        <dbReference type="ChEBI" id="CHEBI:137796"/>
    </reaction>
</comment>
<dbReference type="Gene3D" id="1.10.357.40">
    <property type="entry name" value="YbiA-like"/>
    <property type="match status" value="1"/>
</dbReference>
<dbReference type="Proteomes" id="UP001497416">
    <property type="component" value="Unassembled WGS sequence"/>
</dbReference>
<evidence type="ECO:0000313" key="4">
    <source>
        <dbReference type="EMBL" id="CAL2086838.1"/>
    </source>
</evidence>
<dbReference type="NCBIfam" id="TIGR02464">
    <property type="entry name" value="ribofla_fusion"/>
    <property type="match status" value="1"/>
</dbReference>
<protein>
    <submittedName>
        <fullName evidence="4">Riboflavin biosynthesis intermediates N-glycosidase</fullName>
    </submittedName>
</protein>
<evidence type="ECO:0000259" key="3">
    <source>
        <dbReference type="Pfam" id="PF08719"/>
    </source>
</evidence>
<gene>
    <name evidence="4" type="ORF">T190607A01A_20706</name>
</gene>
<proteinExistence type="predicted"/>
<name>A0ABM9P125_9FLAO</name>
<dbReference type="RefSeq" id="WP_348712261.1">
    <property type="nucleotide sequence ID" value="NZ_CAXIXY010000004.1"/>
</dbReference>
<dbReference type="SUPFAM" id="SSF143990">
    <property type="entry name" value="YbiA-like"/>
    <property type="match status" value="1"/>
</dbReference>
<organism evidence="4 5">
    <name type="scientific">Tenacibaculum platacis</name>
    <dbReference type="NCBI Taxonomy" id="3137852"/>
    <lineage>
        <taxon>Bacteria</taxon>
        <taxon>Pseudomonadati</taxon>
        <taxon>Bacteroidota</taxon>
        <taxon>Flavobacteriia</taxon>
        <taxon>Flavobacteriales</taxon>
        <taxon>Flavobacteriaceae</taxon>
        <taxon>Tenacibaculum</taxon>
    </lineage>
</organism>
<dbReference type="CDD" id="cd15457">
    <property type="entry name" value="NADAR"/>
    <property type="match status" value="1"/>
</dbReference>
<dbReference type="Pfam" id="PF08719">
    <property type="entry name" value="NADAR"/>
    <property type="match status" value="1"/>
</dbReference>
<comment type="catalytic activity">
    <reaction evidence="1">
        <text>5-amino-6-(5-phospho-D-ribosylamino)uracil + H2O = 5,6-diaminouracil + D-ribose 5-phosphate</text>
        <dbReference type="Rhea" id="RHEA:55020"/>
        <dbReference type="ChEBI" id="CHEBI:15377"/>
        <dbReference type="ChEBI" id="CHEBI:46252"/>
        <dbReference type="ChEBI" id="CHEBI:58453"/>
        <dbReference type="ChEBI" id="CHEBI:78346"/>
    </reaction>
</comment>
<accession>A0ABM9P125</accession>
<evidence type="ECO:0000256" key="2">
    <source>
        <dbReference type="ARBA" id="ARBA00000751"/>
    </source>
</evidence>
<dbReference type="InterPro" id="IPR012816">
    <property type="entry name" value="NADAR"/>
</dbReference>
<dbReference type="EMBL" id="CAXIXY010000004">
    <property type="protein sequence ID" value="CAL2086838.1"/>
    <property type="molecule type" value="Genomic_DNA"/>
</dbReference>
<comment type="caution">
    <text evidence="4">The sequence shown here is derived from an EMBL/GenBank/DDBJ whole genome shotgun (WGS) entry which is preliminary data.</text>
</comment>
<sequence length="181" mass="21105">MKYSNRTIQDKYNHDENLNFLFFWGHQPNKDGSAGKGCFSQWWESDFEIDGIVYKSAEHFMMAEKARLFNDQESLTKIIESKHPHDAKKLGRKVLNFNPKTWDEHKFDIVVKGNLAKFSQDDELKKFLIQTNDRILVEASPVDNIWGIGMAADNENVMNPILWKGHNLLGYALMEVRDQLQ</sequence>
<keyword evidence="5" id="KW-1185">Reference proteome</keyword>
<evidence type="ECO:0000256" key="1">
    <source>
        <dbReference type="ARBA" id="ARBA00000022"/>
    </source>
</evidence>
<evidence type="ECO:0000313" key="5">
    <source>
        <dbReference type="Proteomes" id="UP001497416"/>
    </source>
</evidence>